<dbReference type="InterPro" id="IPR011009">
    <property type="entry name" value="Kinase-like_dom_sf"/>
</dbReference>
<dbReference type="FunFam" id="1.25.10.10:FF:000189">
    <property type="entry name" value="SCY1-like pseudokinase 2"/>
    <property type="match status" value="1"/>
</dbReference>
<dbReference type="Gene3D" id="1.10.510.10">
    <property type="entry name" value="Transferase(Phosphotransferase) domain 1"/>
    <property type="match status" value="1"/>
</dbReference>
<accession>A0AA88YET5</accession>
<dbReference type="SUPFAM" id="SSF56112">
    <property type="entry name" value="Protein kinase-like (PK-like)"/>
    <property type="match status" value="1"/>
</dbReference>
<feature type="domain" description="Protein kinase" evidence="2">
    <location>
        <begin position="24"/>
        <end position="318"/>
    </location>
</feature>
<dbReference type="InterPro" id="IPR016024">
    <property type="entry name" value="ARM-type_fold"/>
</dbReference>
<comment type="caution">
    <text evidence="3">The sequence shown here is derived from an EMBL/GenBank/DDBJ whole genome shotgun (WGS) entry which is preliminary data.</text>
</comment>
<organism evidence="3 4">
    <name type="scientific">Pinctada imbricata</name>
    <name type="common">Atlantic pearl-oyster</name>
    <name type="synonym">Pinctada martensii</name>
    <dbReference type="NCBI Taxonomy" id="66713"/>
    <lineage>
        <taxon>Eukaryota</taxon>
        <taxon>Metazoa</taxon>
        <taxon>Spiralia</taxon>
        <taxon>Lophotrochozoa</taxon>
        <taxon>Mollusca</taxon>
        <taxon>Bivalvia</taxon>
        <taxon>Autobranchia</taxon>
        <taxon>Pteriomorphia</taxon>
        <taxon>Pterioida</taxon>
        <taxon>Pterioidea</taxon>
        <taxon>Pteriidae</taxon>
        <taxon>Pinctada</taxon>
    </lineage>
</organism>
<dbReference type="EMBL" id="VSWD01000005">
    <property type="protein sequence ID" value="KAK3104032.1"/>
    <property type="molecule type" value="Genomic_DNA"/>
</dbReference>
<protein>
    <recommendedName>
        <fullName evidence="2">Protein kinase domain-containing protein</fullName>
    </recommendedName>
</protein>
<dbReference type="GO" id="GO:0005524">
    <property type="term" value="F:ATP binding"/>
    <property type="evidence" value="ECO:0007669"/>
    <property type="project" value="InterPro"/>
</dbReference>
<proteinExistence type="inferred from homology"/>
<sequence>MDVFNKLRNAVSSALPGIPLNKDFEIQNQVASGGPGLVWKIFSAIKKTTKQEASVFVFEKKYLEKYPKKDRDVITETLKKGISQLTRLRHPRILSIVHPLEESRETLAFATEPVFASLANVLGNHDNMPSPVPKEIEEFKLFEVEIKHGLLQITEGLGFLHRDAKLMHNNICQESIIINKYGTWKLAGFDCCIPNANKQDQSAPLYPFCEWDPEVPPLIQPHLDYLAPEYALTMACSEASDMFSLGVLVHAIYNNGKPLYECRTQLSLFRKYAEELRKFRSSLLGNVPEGLQQYVKLLLNTEPSVRPDPDQLSKIEFFEDVGTMTLQYMDSLFQKDNLQKSQFFKGLPKIIPILPKRVNLQRILPALIKECVNADMIPFVLPNLLLMAEQSSDKEYTSTILPHLIPLFRVKEPIQVLLIFMQNMNLLLKKTPQSDVRNHILPMIHQALEADNPQLQEMCLKVVPTFADLIEFTALKNSIVPRIKKICLSTSTLSVRTNCLLCLGKLLDYMDKWTVLDDILPLLPQIPTREPAVLMSMLGIYQVTLTSSKLGITKEIMATKVLPFIIPLAIDNNLNLSQFNAYMTTIKDMLSRLESEHRTKLEQIDQMKQEQKYVWLFMYFADLV</sequence>
<evidence type="ECO:0000259" key="2">
    <source>
        <dbReference type="PROSITE" id="PS50011"/>
    </source>
</evidence>
<dbReference type="Gene3D" id="1.25.10.10">
    <property type="entry name" value="Leucine-rich Repeat Variant"/>
    <property type="match status" value="1"/>
</dbReference>
<dbReference type="SUPFAM" id="SSF48371">
    <property type="entry name" value="ARM repeat"/>
    <property type="match status" value="1"/>
</dbReference>
<dbReference type="Proteomes" id="UP001186944">
    <property type="component" value="Unassembled WGS sequence"/>
</dbReference>
<keyword evidence="4" id="KW-1185">Reference proteome</keyword>
<dbReference type="GO" id="GO:0004672">
    <property type="term" value="F:protein kinase activity"/>
    <property type="evidence" value="ECO:0007669"/>
    <property type="project" value="InterPro"/>
</dbReference>
<name>A0AA88YET5_PINIB</name>
<evidence type="ECO:0000256" key="1">
    <source>
        <dbReference type="ARBA" id="ARBA00038349"/>
    </source>
</evidence>
<comment type="similarity">
    <text evidence="1">Belongs to the protein kinase superfamily.</text>
</comment>
<gene>
    <name evidence="3" type="ORF">FSP39_023820</name>
</gene>
<dbReference type="PANTHER" id="PTHR12984">
    <property type="entry name" value="SCY1-RELATED S/T PROTEIN KINASE-LIKE"/>
    <property type="match status" value="1"/>
</dbReference>
<reference evidence="3" key="1">
    <citation type="submission" date="2019-08" db="EMBL/GenBank/DDBJ databases">
        <title>The improved chromosome-level genome for the pearl oyster Pinctada fucata martensii using PacBio sequencing and Hi-C.</title>
        <authorList>
            <person name="Zheng Z."/>
        </authorList>
    </citation>
    <scope>NUCLEOTIDE SEQUENCE</scope>
    <source>
        <strain evidence="3">ZZ-2019</strain>
        <tissue evidence="3">Adductor muscle</tissue>
    </source>
</reference>
<dbReference type="InterPro" id="IPR051177">
    <property type="entry name" value="CIK-Related_Protein"/>
</dbReference>
<dbReference type="Pfam" id="PF00069">
    <property type="entry name" value="Pkinase"/>
    <property type="match status" value="1"/>
</dbReference>
<evidence type="ECO:0000313" key="4">
    <source>
        <dbReference type="Proteomes" id="UP001186944"/>
    </source>
</evidence>
<dbReference type="AlphaFoldDB" id="A0AA88YET5"/>
<evidence type="ECO:0000313" key="3">
    <source>
        <dbReference type="EMBL" id="KAK3104032.1"/>
    </source>
</evidence>
<dbReference type="InterPro" id="IPR000719">
    <property type="entry name" value="Prot_kinase_dom"/>
</dbReference>
<dbReference type="InterPro" id="IPR011989">
    <property type="entry name" value="ARM-like"/>
</dbReference>
<dbReference type="PANTHER" id="PTHR12984:SF6">
    <property type="entry name" value="SCY1-LIKE PROTEIN 2"/>
    <property type="match status" value="1"/>
</dbReference>
<dbReference type="Gene3D" id="3.30.200.20">
    <property type="entry name" value="Phosphorylase Kinase, domain 1"/>
    <property type="match status" value="1"/>
</dbReference>
<dbReference type="FunFam" id="3.30.200.20:FF:000179">
    <property type="entry name" value="SCY1 like pseudokinase 2"/>
    <property type="match status" value="1"/>
</dbReference>
<dbReference type="CDD" id="cd14011">
    <property type="entry name" value="PK_SCY1_like"/>
    <property type="match status" value="1"/>
</dbReference>
<dbReference type="PROSITE" id="PS50011">
    <property type="entry name" value="PROTEIN_KINASE_DOM"/>
    <property type="match status" value="1"/>
</dbReference>
<dbReference type="SMART" id="SM00220">
    <property type="entry name" value="S_TKc"/>
    <property type="match status" value="1"/>
</dbReference>